<dbReference type="Pfam" id="PF04646">
    <property type="entry name" value="DUF604"/>
    <property type="match status" value="1"/>
</dbReference>
<sequence length="759" mass="85888">MHIRSKNIIISLVLVIPIFFLWATVRYDRIALSNLAHSFDQLSRSSLNVSPLTRFQPQFSSVEAVNELCKRGLMVPPPLSYSEWLHRKNFTRAYIRPNMVSSDAKFAPLETIKQPVLPDFMALDRGLTAPPEDKGESVLTCPPVIDVDVAADSEVDDTAAILFGLATDVDRLRRLLPSLLFSYGSSKANMLVLIPEGTENIDIHETYFRNRGLNLTLKTSPLEFTARYFGLVEAFTEHIENNLPNVKWVSFVDDDTFFPSLATIGKRLATIDATKRHYIGSLSEADIQVKEFGPIAFGGAGVFVSKPLLETMHTVYQKCQDLGTQPGDQKVAHCIKKFGNTDLTLWDSLYQMDIRGEPDGLFESGRRFNSLHHWQSWYNKDVVKMSTIAAVAGRNSVLRRWRSDERITGKGQRTFWVLTNGYSMVKYTIDASANAESVGFDKVEKTWDGDDKVFEKRLGPLRPRDQPGVKKERWMLTEATVIGHNVHQLYSRELDEAHSLIELIWLGTLDGSGTSDYWQAVLIVVKRSWGSLTCVDDNFFKALDNVYPDSGPRITYDFEDGGPTVILEVMKSTAHEMATGRLHLEIILQLGKMGVEYELVAMNESEIQNLNKTWRKQPDLAFALDGHTRWPVLVIETGMLESQQKLAIDAQGWLEAQGSETKVVITINIDKHSPRITFQRWEHAYIQHATRSHHPHGSVVQTAEVFHKGVTTRATGELIIPFEKVFGRVRHGRNEGDIIVTKNQLIRMGELVWPEQSFM</sequence>
<dbReference type="AlphaFoldDB" id="A0A178FMK6"/>
<organism evidence="2 3">
    <name type="scientific">Trichophyton violaceum</name>
    <dbReference type="NCBI Taxonomy" id="34388"/>
    <lineage>
        <taxon>Eukaryota</taxon>
        <taxon>Fungi</taxon>
        <taxon>Dikarya</taxon>
        <taxon>Ascomycota</taxon>
        <taxon>Pezizomycotina</taxon>
        <taxon>Eurotiomycetes</taxon>
        <taxon>Eurotiomycetidae</taxon>
        <taxon>Onygenales</taxon>
        <taxon>Arthrodermataceae</taxon>
        <taxon>Trichophyton</taxon>
    </lineage>
</organism>
<gene>
    <name evidence="2" type="ORF">A7D00_1760</name>
</gene>
<protein>
    <recommendedName>
        <fullName evidence="4">Glycosyltransferase family 31 protein</fullName>
    </recommendedName>
</protein>
<evidence type="ECO:0000256" key="1">
    <source>
        <dbReference type="SAM" id="Phobius"/>
    </source>
</evidence>
<evidence type="ECO:0000313" key="2">
    <source>
        <dbReference type="EMBL" id="OAL73732.1"/>
    </source>
</evidence>
<name>A0A178FMK6_TRIVO</name>
<dbReference type="OrthoDB" id="414175at2759"/>
<feature type="transmembrane region" description="Helical" evidence="1">
    <location>
        <begin position="7"/>
        <end position="25"/>
    </location>
</feature>
<keyword evidence="3" id="KW-1185">Reference proteome</keyword>
<dbReference type="Proteomes" id="UP000243519">
    <property type="component" value="Unassembled WGS sequence"/>
</dbReference>
<keyword evidence="1" id="KW-1133">Transmembrane helix</keyword>
<dbReference type="PANTHER" id="PTHR10811">
    <property type="entry name" value="FRINGE-RELATED"/>
    <property type="match status" value="1"/>
</dbReference>
<evidence type="ECO:0000313" key="3">
    <source>
        <dbReference type="Proteomes" id="UP000243519"/>
    </source>
</evidence>
<reference evidence="2 3" key="1">
    <citation type="submission" date="2016-05" db="EMBL/GenBank/DDBJ databases">
        <title>Genome sequencing of Trichophyton violaceum CMCC(F)T3l isolated from hair.</title>
        <authorList>
            <person name="Zhan P."/>
            <person name="Tao Y."/>
            <person name="Liu W."/>
        </authorList>
    </citation>
    <scope>NUCLEOTIDE SEQUENCE [LARGE SCALE GENOMIC DNA]</scope>
    <source>
        <strain evidence="3">CMCC(F)T3l</strain>
    </source>
</reference>
<keyword evidence="1" id="KW-0812">Transmembrane</keyword>
<dbReference type="InterPro" id="IPR006740">
    <property type="entry name" value="DUF604"/>
</dbReference>
<evidence type="ECO:0008006" key="4">
    <source>
        <dbReference type="Google" id="ProtNLM"/>
    </source>
</evidence>
<dbReference type="Gene3D" id="3.90.550.50">
    <property type="match status" value="1"/>
</dbReference>
<keyword evidence="1" id="KW-0472">Membrane</keyword>
<accession>A0A178FMK6</accession>
<proteinExistence type="predicted"/>
<comment type="caution">
    <text evidence="2">The sequence shown here is derived from an EMBL/GenBank/DDBJ whole genome shotgun (WGS) entry which is preliminary data.</text>
</comment>
<dbReference type="EMBL" id="LHPN01000002">
    <property type="protein sequence ID" value="OAL73732.1"/>
    <property type="molecule type" value="Genomic_DNA"/>
</dbReference>